<gene>
    <name evidence="1" type="ORF">DN069_37930</name>
</gene>
<dbReference type="AlphaFoldDB" id="A0A2X0I681"/>
<dbReference type="OrthoDB" id="330583at2"/>
<dbReference type="RefSeq" id="WP_111507803.1">
    <property type="nucleotide sequence ID" value="NZ_QKYN01000228.1"/>
</dbReference>
<evidence type="ECO:0000313" key="1">
    <source>
        <dbReference type="EMBL" id="RAG80474.1"/>
    </source>
</evidence>
<comment type="caution">
    <text evidence="1">The sequence shown here is derived from an EMBL/GenBank/DDBJ whole genome shotgun (WGS) entry which is preliminary data.</text>
</comment>
<dbReference type="SUPFAM" id="SSF56784">
    <property type="entry name" value="HAD-like"/>
    <property type="match status" value="1"/>
</dbReference>
<name>A0A2X0I681_9ACTN</name>
<dbReference type="EMBL" id="QKYN01000228">
    <property type="protein sequence ID" value="RAG80474.1"/>
    <property type="molecule type" value="Genomic_DNA"/>
</dbReference>
<keyword evidence="2" id="KW-1185">Reference proteome</keyword>
<dbReference type="Gene3D" id="3.40.50.1000">
    <property type="entry name" value="HAD superfamily/HAD-like"/>
    <property type="match status" value="1"/>
</dbReference>
<dbReference type="InterPro" id="IPR036412">
    <property type="entry name" value="HAD-like_sf"/>
</dbReference>
<evidence type="ECO:0000313" key="2">
    <source>
        <dbReference type="Proteomes" id="UP000248889"/>
    </source>
</evidence>
<organism evidence="1 2">
    <name type="scientific">Streptacidiphilus pinicola</name>
    <dbReference type="NCBI Taxonomy" id="2219663"/>
    <lineage>
        <taxon>Bacteria</taxon>
        <taxon>Bacillati</taxon>
        <taxon>Actinomycetota</taxon>
        <taxon>Actinomycetes</taxon>
        <taxon>Kitasatosporales</taxon>
        <taxon>Streptomycetaceae</taxon>
        <taxon>Streptacidiphilus</taxon>
    </lineage>
</organism>
<proteinExistence type="predicted"/>
<protein>
    <submittedName>
        <fullName evidence="1">HAD family phosphatase</fullName>
    </submittedName>
</protein>
<accession>A0A2X0I681</accession>
<dbReference type="InterPro" id="IPR023214">
    <property type="entry name" value="HAD_sf"/>
</dbReference>
<dbReference type="Proteomes" id="UP000248889">
    <property type="component" value="Unassembled WGS sequence"/>
</dbReference>
<reference evidence="1 2" key="1">
    <citation type="submission" date="2018-06" db="EMBL/GenBank/DDBJ databases">
        <title>Streptacidiphilus pinicola sp. nov., isolated from pine grove soil.</title>
        <authorList>
            <person name="Roh S.G."/>
            <person name="Park S."/>
            <person name="Kim M.-K."/>
            <person name="Yun B.-R."/>
            <person name="Park J."/>
            <person name="Kim M.J."/>
            <person name="Kim Y.S."/>
            <person name="Kim S.B."/>
        </authorList>
    </citation>
    <scope>NUCLEOTIDE SEQUENCE [LARGE SCALE GENOMIC DNA]</scope>
    <source>
        <strain evidence="1 2">MMS16-CNU450</strain>
    </source>
</reference>
<sequence length="236" mass="25732">MSARLGVLKLAAVNIDGVLLADTFSPLIHRFIVGRGGTYSAEVERRIFSQRRALAGQALADAVPQQLTGEQALDAYFVERDAYLAEHPMEVTAGAEALLRRLRAAGLRTVCYGGLAKPHFDRHLGQYAELFDEPGYLCTDDCRPGLREITEHFGLRHGEVLFVDDVARVAEEAARLGAPFVGHPSRYEHCHQAELMRQAGVRHIVGSLDGIDDALLAELDAEAAAGREPVGAVRRP</sequence>